<dbReference type="Proteomes" id="UP000789759">
    <property type="component" value="Unassembled WGS sequence"/>
</dbReference>
<protein>
    <submittedName>
        <fullName evidence="1">10737_t:CDS:1</fullName>
    </submittedName>
</protein>
<reference evidence="1" key="1">
    <citation type="submission" date="2021-06" db="EMBL/GenBank/DDBJ databases">
        <authorList>
            <person name="Kallberg Y."/>
            <person name="Tangrot J."/>
            <person name="Rosling A."/>
        </authorList>
    </citation>
    <scope>NUCLEOTIDE SEQUENCE</scope>
    <source>
        <strain evidence="1">FL966</strain>
    </source>
</reference>
<organism evidence="1 2">
    <name type="scientific">Cetraspora pellucida</name>
    <dbReference type="NCBI Taxonomy" id="1433469"/>
    <lineage>
        <taxon>Eukaryota</taxon>
        <taxon>Fungi</taxon>
        <taxon>Fungi incertae sedis</taxon>
        <taxon>Mucoromycota</taxon>
        <taxon>Glomeromycotina</taxon>
        <taxon>Glomeromycetes</taxon>
        <taxon>Diversisporales</taxon>
        <taxon>Gigasporaceae</taxon>
        <taxon>Cetraspora</taxon>
    </lineage>
</organism>
<accession>A0A9N9BX26</accession>
<comment type="caution">
    <text evidence="1">The sequence shown here is derived from an EMBL/GenBank/DDBJ whole genome shotgun (WGS) entry which is preliminary data.</text>
</comment>
<proteinExistence type="predicted"/>
<name>A0A9N9BX26_9GLOM</name>
<dbReference type="OrthoDB" id="2430297at2759"/>
<sequence length="87" mass="9956">MSTCNKNNTLTLIKICDTIEQTQTSIKEHAICKIKKVKGIKCSKKYKVNTSTSNCSSYLLNIHKITKDYIKNKNNIELVNLPYDELC</sequence>
<gene>
    <name evidence="1" type="ORF">CPELLU_LOCUS6083</name>
</gene>
<evidence type="ECO:0000313" key="1">
    <source>
        <dbReference type="EMBL" id="CAG8580920.1"/>
    </source>
</evidence>
<evidence type="ECO:0000313" key="2">
    <source>
        <dbReference type="Proteomes" id="UP000789759"/>
    </source>
</evidence>
<dbReference type="EMBL" id="CAJVQA010003690">
    <property type="protein sequence ID" value="CAG8580920.1"/>
    <property type="molecule type" value="Genomic_DNA"/>
</dbReference>
<dbReference type="AlphaFoldDB" id="A0A9N9BX26"/>
<keyword evidence="2" id="KW-1185">Reference proteome</keyword>